<name>A0A0K8RAH9_IXORI</name>
<evidence type="ECO:0000256" key="1">
    <source>
        <dbReference type="SAM" id="MobiDB-lite"/>
    </source>
</evidence>
<organism evidence="2">
    <name type="scientific">Ixodes ricinus</name>
    <name type="common">Common tick</name>
    <name type="synonym">Acarus ricinus</name>
    <dbReference type="NCBI Taxonomy" id="34613"/>
    <lineage>
        <taxon>Eukaryota</taxon>
        <taxon>Metazoa</taxon>
        <taxon>Ecdysozoa</taxon>
        <taxon>Arthropoda</taxon>
        <taxon>Chelicerata</taxon>
        <taxon>Arachnida</taxon>
        <taxon>Acari</taxon>
        <taxon>Parasitiformes</taxon>
        <taxon>Ixodida</taxon>
        <taxon>Ixodoidea</taxon>
        <taxon>Ixodidae</taxon>
        <taxon>Ixodinae</taxon>
        <taxon>Ixodes</taxon>
    </lineage>
</organism>
<reference evidence="2" key="1">
    <citation type="submission" date="2012-12" db="EMBL/GenBank/DDBJ databases">
        <title>Identification and characterization of a phenylalanine ammonia-lyase gene family in Isatis indigotica Fort.</title>
        <authorList>
            <person name="Liu Q."/>
            <person name="Chen J."/>
            <person name="Zhou X."/>
            <person name="Di P."/>
            <person name="Xiao Y."/>
            <person name="Xuan H."/>
            <person name="Zhang L."/>
            <person name="Chen W."/>
        </authorList>
    </citation>
    <scope>NUCLEOTIDE SEQUENCE</scope>
    <source>
        <tissue evidence="2">Salivary gland</tissue>
    </source>
</reference>
<dbReference type="EMBL" id="GADI01005712">
    <property type="protein sequence ID" value="JAA68096.1"/>
    <property type="molecule type" value="mRNA"/>
</dbReference>
<proteinExistence type="evidence at transcript level"/>
<evidence type="ECO:0000313" key="2">
    <source>
        <dbReference type="EMBL" id="JAA68096.1"/>
    </source>
</evidence>
<sequence length="140" mass="15416">MRTSPIAVTGKVFDVGTMTIASKQGYHRSELSPSSAHKTLPRPEVTERSSSGKAPFGQLVSYGPSRNSMSQRKRLRGNSLRSEWDDYIQAYHCTSLAGPSALHSQNQTCSVLIWVSGLKCASGEDIFWPGHNSVYIISWL</sequence>
<dbReference type="AlphaFoldDB" id="A0A0K8RAH9"/>
<protein>
    <submittedName>
        <fullName evidence="2">Uncharacterized protein</fullName>
    </submittedName>
</protein>
<feature type="region of interest" description="Disordered" evidence="1">
    <location>
        <begin position="24"/>
        <end position="78"/>
    </location>
</feature>
<accession>A0A0K8RAH9</accession>